<keyword evidence="5" id="KW-0597">Phosphoprotein</keyword>
<evidence type="ECO:0000256" key="13">
    <source>
        <dbReference type="ARBA" id="ARBA00023136"/>
    </source>
</evidence>
<dbReference type="InterPro" id="IPR003660">
    <property type="entry name" value="HAMP_dom"/>
</dbReference>
<evidence type="ECO:0000256" key="4">
    <source>
        <dbReference type="ARBA" id="ARBA00022475"/>
    </source>
</evidence>
<dbReference type="SMART" id="SM00388">
    <property type="entry name" value="HisKA"/>
    <property type="match status" value="1"/>
</dbReference>
<keyword evidence="19" id="KW-1185">Reference proteome</keyword>
<comment type="caution">
    <text evidence="18">The sequence shown here is derived from an EMBL/GenBank/DDBJ whole genome shotgun (WGS) entry which is preliminary data.</text>
</comment>
<dbReference type="AlphaFoldDB" id="A0AAW4WS15"/>
<evidence type="ECO:0000256" key="7">
    <source>
        <dbReference type="ARBA" id="ARBA00022692"/>
    </source>
</evidence>
<evidence type="ECO:0000259" key="17">
    <source>
        <dbReference type="PROSITE" id="PS50885"/>
    </source>
</evidence>
<dbReference type="GO" id="GO:0005886">
    <property type="term" value="C:plasma membrane"/>
    <property type="evidence" value="ECO:0007669"/>
    <property type="project" value="UniProtKB-SubCell"/>
</dbReference>
<dbReference type="Pfam" id="PF00672">
    <property type="entry name" value="HAMP"/>
    <property type="match status" value="1"/>
</dbReference>
<dbReference type="PRINTS" id="PR00344">
    <property type="entry name" value="BCTRLSENSOR"/>
</dbReference>
<evidence type="ECO:0000256" key="5">
    <source>
        <dbReference type="ARBA" id="ARBA00022553"/>
    </source>
</evidence>
<dbReference type="PROSITE" id="PS50109">
    <property type="entry name" value="HIS_KIN"/>
    <property type="match status" value="1"/>
</dbReference>
<dbReference type="InterPro" id="IPR005467">
    <property type="entry name" value="His_kinase_dom"/>
</dbReference>
<evidence type="ECO:0000256" key="6">
    <source>
        <dbReference type="ARBA" id="ARBA00022679"/>
    </source>
</evidence>
<evidence type="ECO:0000256" key="8">
    <source>
        <dbReference type="ARBA" id="ARBA00022741"/>
    </source>
</evidence>
<proteinExistence type="predicted"/>
<evidence type="ECO:0000256" key="14">
    <source>
        <dbReference type="SAM" id="Coils"/>
    </source>
</evidence>
<feature type="coiled-coil region" evidence="14">
    <location>
        <begin position="269"/>
        <end position="369"/>
    </location>
</feature>
<keyword evidence="9 18" id="KW-0418">Kinase</keyword>
<dbReference type="SUPFAM" id="SSF55874">
    <property type="entry name" value="ATPase domain of HSP90 chaperone/DNA topoisomerase II/histidine kinase"/>
    <property type="match status" value="1"/>
</dbReference>
<evidence type="ECO:0000256" key="3">
    <source>
        <dbReference type="ARBA" id="ARBA00012438"/>
    </source>
</evidence>
<organism evidence="18 19">
    <name type="scientific">Halanaerobium polyolivorans</name>
    <dbReference type="NCBI Taxonomy" id="2886943"/>
    <lineage>
        <taxon>Bacteria</taxon>
        <taxon>Bacillati</taxon>
        <taxon>Bacillota</taxon>
        <taxon>Clostridia</taxon>
        <taxon>Halanaerobiales</taxon>
        <taxon>Halanaerobiaceae</taxon>
        <taxon>Halanaerobium</taxon>
    </lineage>
</organism>
<dbReference type="SMART" id="SM00304">
    <property type="entry name" value="HAMP"/>
    <property type="match status" value="1"/>
</dbReference>
<dbReference type="EMBL" id="JAJFAT010000001">
    <property type="protein sequence ID" value="MCC3143893.1"/>
    <property type="molecule type" value="Genomic_DNA"/>
</dbReference>
<sequence length="460" mass="53191">MSKLGKKLFIIFLILVVFSLFLVGFFINYSIGERFDDFINLQRQESIEELLEMLNEYYQAGSRNEINSLLNNFVRTNRIPVWLEDRDGNVKFSPTQQHHQMMRRMMGDSQMMEERNDFLPAQSRKEEIYLEGSLQATLYWQEVTSQEQIDSELYNYFRRNVFQAIIFSALIVTVLLIIISFIISRLITEPLIKLKNAAFKVADGDFEQNISNNGDDELAELITAFNQMTEKLAKLEKIRKESASDLAHELRTPLTTIKGYIEAFEDGKISLDQENIDELKEEIARMVALIEKLKEFAEAQNKVFNLKTEKIQINELIKNVSKKRQRQIKSKNLKLNLELENGIIIEADRDSLIQILNNLIENAVKYNRENGEINIKSYQENNKIIIQISDTGYGISEEDLPYIFERFYRADKSRSAKNGGTGIGLAVTKELIKAHGAEIEVESNKSGSSFKIIFPSFKEK</sequence>
<dbReference type="FunFam" id="3.30.565.10:FF:000006">
    <property type="entry name" value="Sensor histidine kinase WalK"/>
    <property type="match status" value="1"/>
</dbReference>
<keyword evidence="6" id="KW-0808">Transferase</keyword>
<name>A0AAW4WS15_9FIRM</name>
<comment type="subcellular location">
    <subcellularLocation>
        <location evidence="2">Cell membrane</location>
        <topology evidence="2">Multi-pass membrane protein</topology>
    </subcellularLocation>
</comment>
<dbReference type="GO" id="GO:0005524">
    <property type="term" value="F:ATP binding"/>
    <property type="evidence" value="ECO:0007669"/>
    <property type="project" value="UniProtKB-KW"/>
</dbReference>
<keyword evidence="13 15" id="KW-0472">Membrane</keyword>
<keyword evidence="4" id="KW-1003">Cell membrane</keyword>
<protein>
    <recommendedName>
        <fullName evidence="3">histidine kinase</fullName>
        <ecNumber evidence="3">2.7.13.3</ecNumber>
    </recommendedName>
</protein>
<dbReference type="EC" id="2.7.13.3" evidence="3"/>
<dbReference type="InterPro" id="IPR003661">
    <property type="entry name" value="HisK_dim/P_dom"/>
</dbReference>
<evidence type="ECO:0000313" key="19">
    <source>
        <dbReference type="Proteomes" id="UP001199296"/>
    </source>
</evidence>
<dbReference type="PANTHER" id="PTHR45528">
    <property type="entry name" value="SENSOR HISTIDINE KINASE CPXA"/>
    <property type="match status" value="1"/>
</dbReference>
<dbReference type="Gene3D" id="3.30.565.10">
    <property type="entry name" value="Histidine kinase-like ATPase, C-terminal domain"/>
    <property type="match status" value="1"/>
</dbReference>
<feature type="transmembrane region" description="Helical" evidence="15">
    <location>
        <begin position="161"/>
        <end position="183"/>
    </location>
</feature>
<dbReference type="InterPro" id="IPR036097">
    <property type="entry name" value="HisK_dim/P_sf"/>
</dbReference>
<evidence type="ECO:0000256" key="11">
    <source>
        <dbReference type="ARBA" id="ARBA00022989"/>
    </source>
</evidence>
<keyword evidence="10" id="KW-0067">ATP-binding</keyword>
<dbReference type="InterPro" id="IPR003594">
    <property type="entry name" value="HATPase_dom"/>
</dbReference>
<evidence type="ECO:0000259" key="16">
    <source>
        <dbReference type="PROSITE" id="PS50109"/>
    </source>
</evidence>
<dbReference type="SUPFAM" id="SSF158472">
    <property type="entry name" value="HAMP domain-like"/>
    <property type="match status" value="1"/>
</dbReference>
<dbReference type="CDD" id="cd06225">
    <property type="entry name" value="HAMP"/>
    <property type="match status" value="1"/>
</dbReference>
<evidence type="ECO:0000256" key="2">
    <source>
        <dbReference type="ARBA" id="ARBA00004651"/>
    </source>
</evidence>
<dbReference type="Pfam" id="PF02518">
    <property type="entry name" value="HATPase_c"/>
    <property type="match status" value="1"/>
</dbReference>
<dbReference type="InterPro" id="IPR036890">
    <property type="entry name" value="HATPase_C_sf"/>
</dbReference>
<evidence type="ECO:0000313" key="18">
    <source>
        <dbReference type="EMBL" id="MCC3143893.1"/>
    </source>
</evidence>
<dbReference type="InterPro" id="IPR050398">
    <property type="entry name" value="HssS/ArlS-like"/>
</dbReference>
<dbReference type="PANTHER" id="PTHR45528:SF1">
    <property type="entry name" value="SENSOR HISTIDINE KINASE CPXA"/>
    <property type="match status" value="1"/>
</dbReference>
<dbReference type="Gene3D" id="1.10.287.130">
    <property type="match status" value="1"/>
</dbReference>
<feature type="domain" description="HAMP" evidence="17">
    <location>
        <begin position="185"/>
        <end position="237"/>
    </location>
</feature>
<keyword evidence="12" id="KW-0902">Two-component regulatory system</keyword>
<gene>
    <name evidence="18" type="ORF">LJ207_00975</name>
</gene>
<keyword evidence="7 15" id="KW-0812">Transmembrane</keyword>
<dbReference type="PROSITE" id="PS50885">
    <property type="entry name" value="HAMP"/>
    <property type="match status" value="1"/>
</dbReference>
<evidence type="ECO:0000256" key="15">
    <source>
        <dbReference type="SAM" id="Phobius"/>
    </source>
</evidence>
<evidence type="ECO:0000256" key="12">
    <source>
        <dbReference type="ARBA" id="ARBA00023012"/>
    </source>
</evidence>
<keyword evidence="8" id="KW-0547">Nucleotide-binding</keyword>
<dbReference type="CDD" id="cd00075">
    <property type="entry name" value="HATPase"/>
    <property type="match status" value="1"/>
</dbReference>
<keyword evidence="11 15" id="KW-1133">Transmembrane helix</keyword>
<dbReference type="CDD" id="cd00082">
    <property type="entry name" value="HisKA"/>
    <property type="match status" value="1"/>
</dbReference>
<dbReference type="Gene3D" id="6.10.340.10">
    <property type="match status" value="1"/>
</dbReference>
<evidence type="ECO:0000256" key="1">
    <source>
        <dbReference type="ARBA" id="ARBA00000085"/>
    </source>
</evidence>
<dbReference type="Pfam" id="PF00512">
    <property type="entry name" value="HisKA"/>
    <property type="match status" value="1"/>
</dbReference>
<comment type="catalytic activity">
    <reaction evidence="1">
        <text>ATP + protein L-histidine = ADP + protein N-phospho-L-histidine.</text>
        <dbReference type="EC" id="2.7.13.3"/>
    </reaction>
</comment>
<dbReference type="GO" id="GO:0000155">
    <property type="term" value="F:phosphorelay sensor kinase activity"/>
    <property type="evidence" value="ECO:0007669"/>
    <property type="project" value="InterPro"/>
</dbReference>
<dbReference type="SUPFAM" id="SSF47384">
    <property type="entry name" value="Homodimeric domain of signal transducing histidine kinase"/>
    <property type="match status" value="1"/>
</dbReference>
<dbReference type="SMART" id="SM00387">
    <property type="entry name" value="HATPase_c"/>
    <property type="match status" value="1"/>
</dbReference>
<dbReference type="RefSeq" id="WP_229343206.1">
    <property type="nucleotide sequence ID" value="NZ_JAJFAT010000001.1"/>
</dbReference>
<dbReference type="InterPro" id="IPR004358">
    <property type="entry name" value="Sig_transdc_His_kin-like_C"/>
</dbReference>
<keyword evidence="14" id="KW-0175">Coiled coil</keyword>
<evidence type="ECO:0000256" key="9">
    <source>
        <dbReference type="ARBA" id="ARBA00022777"/>
    </source>
</evidence>
<accession>A0AAW4WS15</accession>
<reference evidence="18 19" key="1">
    <citation type="submission" date="2021-10" db="EMBL/GenBank/DDBJ databases">
        <authorList>
            <person name="Grouzdev D.S."/>
            <person name="Pantiukh K.S."/>
            <person name="Krutkina M.S."/>
        </authorList>
    </citation>
    <scope>NUCLEOTIDE SEQUENCE [LARGE SCALE GENOMIC DNA]</scope>
    <source>
        <strain evidence="18 19">Z-7514</strain>
    </source>
</reference>
<feature type="transmembrane region" description="Helical" evidence="15">
    <location>
        <begin position="9"/>
        <end position="31"/>
    </location>
</feature>
<feature type="domain" description="Histidine kinase" evidence="16">
    <location>
        <begin position="245"/>
        <end position="458"/>
    </location>
</feature>
<evidence type="ECO:0000256" key="10">
    <source>
        <dbReference type="ARBA" id="ARBA00022840"/>
    </source>
</evidence>
<dbReference type="Proteomes" id="UP001199296">
    <property type="component" value="Unassembled WGS sequence"/>
</dbReference>